<feature type="region of interest" description="Disordered" evidence="4">
    <location>
        <begin position="64"/>
        <end position="97"/>
    </location>
</feature>
<reference evidence="7" key="1">
    <citation type="submission" date="2025-08" db="UniProtKB">
        <authorList>
            <consortium name="RefSeq"/>
        </authorList>
    </citation>
    <scope>IDENTIFICATION</scope>
    <source>
        <strain evidence="7">11010-0011.00</strain>
        <tissue evidence="7">Whole body</tissue>
    </source>
</reference>
<name>A0A6J2UDX0_DROLE</name>
<accession>A0A6J2UDX0</accession>
<feature type="region of interest" description="Disordered" evidence="4">
    <location>
        <begin position="112"/>
        <end position="133"/>
    </location>
</feature>
<keyword evidence="2" id="KW-0863">Zinc-finger</keyword>
<dbReference type="GO" id="GO:0003677">
    <property type="term" value="F:DNA binding"/>
    <property type="evidence" value="ECO:0007669"/>
    <property type="project" value="InterPro"/>
</dbReference>
<dbReference type="RefSeq" id="XP_030386671.1">
    <property type="nucleotide sequence ID" value="XM_030530811.1"/>
</dbReference>
<organism evidence="6 7">
    <name type="scientific">Drosophila lebanonensis</name>
    <name type="common">Fruit fly</name>
    <name type="synonym">Scaptodrosophila lebanonensis</name>
    <dbReference type="NCBI Taxonomy" id="7225"/>
    <lineage>
        <taxon>Eukaryota</taxon>
        <taxon>Metazoa</taxon>
        <taxon>Ecdysozoa</taxon>
        <taxon>Arthropoda</taxon>
        <taxon>Hexapoda</taxon>
        <taxon>Insecta</taxon>
        <taxon>Pterygota</taxon>
        <taxon>Neoptera</taxon>
        <taxon>Endopterygota</taxon>
        <taxon>Diptera</taxon>
        <taxon>Brachycera</taxon>
        <taxon>Muscomorpha</taxon>
        <taxon>Ephydroidea</taxon>
        <taxon>Drosophilidae</taxon>
        <taxon>Scaptodrosophila</taxon>
    </lineage>
</organism>
<evidence type="ECO:0000313" key="6">
    <source>
        <dbReference type="Proteomes" id="UP000504634"/>
    </source>
</evidence>
<feature type="domain" description="BED-type" evidence="5">
    <location>
        <begin position="9"/>
        <end position="47"/>
    </location>
</feature>
<evidence type="ECO:0000256" key="4">
    <source>
        <dbReference type="SAM" id="MobiDB-lite"/>
    </source>
</evidence>
<dbReference type="GO" id="GO:0008270">
    <property type="term" value="F:zinc ion binding"/>
    <property type="evidence" value="ECO:0007669"/>
    <property type="project" value="UniProtKB-KW"/>
</dbReference>
<evidence type="ECO:0000256" key="1">
    <source>
        <dbReference type="ARBA" id="ARBA00022723"/>
    </source>
</evidence>
<dbReference type="Pfam" id="PF02892">
    <property type="entry name" value="zf-BED"/>
    <property type="match status" value="1"/>
</dbReference>
<keyword evidence="6" id="KW-1185">Reference proteome</keyword>
<evidence type="ECO:0000256" key="2">
    <source>
        <dbReference type="ARBA" id="ARBA00022771"/>
    </source>
</evidence>
<dbReference type="AlphaFoldDB" id="A0A6J2UDX0"/>
<dbReference type="InterPro" id="IPR003656">
    <property type="entry name" value="Znf_BED"/>
</dbReference>
<protein>
    <submittedName>
        <fullName evidence="7">Uncharacterized protein LOC115633367</fullName>
    </submittedName>
</protein>
<proteinExistence type="predicted"/>
<sequence>MGKATFNPVMEYFSFNHETFKSTCMVCGFAMAGKHSENLLRHLKRKHVPTYEAVMHKKLIKSGMLPEDGSSSEYFSKTSNGLNDTNTEEEEASSHQSYEEVFIGKSEIIDIEEPPNHSDQSGTPDISTTNNNAISNVNNLGGGGGGGITVKSFASSASPSTDDTYFMQYLESKFRKYSTRTKNTVQFHIHRVLFKADMGCFDNAEPGANIADEVLKL</sequence>
<evidence type="ECO:0000256" key="3">
    <source>
        <dbReference type="ARBA" id="ARBA00022833"/>
    </source>
</evidence>
<keyword evidence="1" id="KW-0479">Metal-binding</keyword>
<keyword evidence="3" id="KW-0862">Zinc</keyword>
<evidence type="ECO:0000259" key="5">
    <source>
        <dbReference type="Pfam" id="PF02892"/>
    </source>
</evidence>
<dbReference type="Proteomes" id="UP000504634">
    <property type="component" value="Unplaced"/>
</dbReference>
<gene>
    <name evidence="7" type="primary">LOC115633367</name>
</gene>
<evidence type="ECO:0000313" key="7">
    <source>
        <dbReference type="RefSeq" id="XP_030386671.1"/>
    </source>
</evidence>
<dbReference type="GeneID" id="115633367"/>
<feature type="compositionally biased region" description="Polar residues" evidence="4">
    <location>
        <begin position="69"/>
        <end position="85"/>
    </location>
</feature>